<keyword evidence="2" id="KW-1185">Reference proteome</keyword>
<organism evidence="1 2">
    <name type="scientific">Cetraspora pellucida</name>
    <dbReference type="NCBI Taxonomy" id="1433469"/>
    <lineage>
        <taxon>Eukaryota</taxon>
        <taxon>Fungi</taxon>
        <taxon>Fungi incertae sedis</taxon>
        <taxon>Mucoromycota</taxon>
        <taxon>Glomeromycotina</taxon>
        <taxon>Glomeromycetes</taxon>
        <taxon>Diversisporales</taxon>
        <taxon>Gigasporaceae</taxon>
        <taxon>Cetraspora</taxon>
    </lineage>
</organism>
<reference evidence="1" key="1">
    <citation type="submission" date="2021-06" db="EMBL/GenBank/DDBJ databases">
        <authorList>
            <person name="Kallberg Y."/>
            <person name="Tangrot J."/>
            <person name="Rosling A."/>
        </authorList>
    </citation>
    <scope>NUCLEOTIDE SEQUENCE</scope>
    <source>
        <strain evidence="1">FL966</strain>
    </source>
</reference>
<evidence type="ECO:0000313" key="2">
    <source>
        <dbReference type="Proteomes" id="UP000789759"/>
    </source>
</evidence>
<feature type="non-terminal residue" evidence="1">
    <location>
        <position position="1"/>
    </location>
</feature>
<protein>
    <submittedName>
        <fullName evidence="1">14467_t:CDS:1</fullName>
    </submittedName>
</protein>
<name>A0A9N9PIP1_9GLOM</name>
<comment type="caution">
    <text evidence="1">The sequence shown here is derived from an EMBL/GenBank/DDBJ whole genome shotgun (WGS) entry which is preliminary data.</text>
</comment>
<gene>
    <name evidence="1" type="ORF">CPELLU_LOCUS21224</name>
</gene>
<dbReference type="Proteomes" id="UP000789759">
    <property type="component" value="Unassembled WGS sequence"/>
</dbReference>
<sequence length="48" mass="5420">KVDKFGALPEKIIDALMKSLFLGVQHIGAYECAALQKWVLGCYQDYNM</sequence>
<accession>A0A9N9PIP1</accession>
<dbReference type="OrthoDB" id="2409700at2759"/>
<dbReference type="EMBL" id="CAJVQA010075756">
    <property type="protein sequence ID" value="CAG8835332.1"/>
    <property type="molecule type" value="Genomic_DNA"/>
</dbReference>
<dbReference type="AlphaFoldDB" id="A0A9N9PIP1"/>
<evidence type="ECO:0000313" key="1">
    <source>
        <dbReference type="EMBL" id="CAG8835332.1"/>
    </source>
</evidence>
<feature type="non-terminal residue" evidence="1">
    <location>
        <position position="48"/>
    </location>
</feature>
<proteinExistence type="predicted"/>